<dbReference type="AlphaFoldDB" id="A0AAP5IFD4"/>
<keyword evidence="2" id="KW-1185">Reference proteome</keyword>
<keyword evidence="1" id="KW-0808">Transferase</keyword>
<name>A0AAP5IFD4_9CYAN</name>
<dbReference type="InterPro" id="IPR014942">
    <property type="entry name" value="AbiEii"/>
</dbReference>
<evidence type="ECO:0000313" key="2">
    <source>
        <dbReference type="Proteomes" id="UP000667802"/>
    </source>
</evidence>
<dbReference type="GO" id="GO:0016740">
    <property type="term" value="F:transferase activity"/>
    <property type="evidence" value="ECO:0007669"/>
    <property type="project" value="UniProtKB-KW"/>
</dbReference>
<proteinExistence type="predicted"/>
<accession>A0AAP5IFD4</accession>
<dbReference type="RefSeq" id="WP_208339933.1">
    <property type="nucleotide sequence ID" value="NZ_CAWQFN010000581.1"/>
</dbReference>
<dbReference type="Gene3D" id="3.10.450.620">
    <property type="entry name" value="JHP933, nucleotidyltransferase-like core domain"/>
    <property type="match status" value="1"/>
</dbReference>
<dbReference type="Proteomes" id="UP000667802">
    <property type="component" value="Unassembled WGS sequence"/>
</dbReference>
<protein>
    <submittedName>
        <fullName evidence="1">Nucleotidyl transferase AbiEii/AbiGii toxin family protein</fullName>
    </submittedName>
</protein>
<sequence length="305" mass="35506">MLNPQKLPFLESIGWQLKNVYQMSENEIIQLYQRNWHHRTTFKNFKQEEKKFVHYLAKKYNSWLLPDLEMFSFEHHNNILTILNAFNPEVLEKASAYFGGGTLLALEYGEYRLSKDIDFLFPFGSENYRYLRNLIYDEGIVALFQSTTDIELGETTINQYGIRFPVVVNETTIKVEIVANGMFTLDSPVYPIWAKIPCLSISDRFTSKLMANADRWNDSSTQSRDLIDLAILRVNSEIPPQAIAKAEESYEVKKPLIKAITIFTQKEGYRDKCFQQLNVPEEKFPIIMDGINLLLLDFESSNPRN</sequence>
<dbReference type="EMBL" id="JAALHA020000015">
    <property type="protein sequence ID" value="MDR9897975.1"/>
    <property type="molecule type" value="Genomic_DNA"/>
</dbReference>
<evidence type="ECO:0000313" key="1">
    <source>
        <dbReference type="EMBL" id="MDR9897975.1"/>
    </source>
</evidence>
<dbReference type="Pfam" id="PF08843">
    <property type="entry name" value="AbiEii"/>
    <property type="match status" value="1"/>
</dbReference>
<comment type="caution">
    <text evidence="1">The sequence shown here is derived from an EMBL/GenBank/DDBJ whole genome shotgun (WGS) entry which is preliminary data.</text>
</comment>
<gene>
    <name evidence="1" type="ORF">G7B40_025935</name>
</gene>
<organism evidence="1 2">
    <name type="scientific">Aetokthonos hydrillicola Thurmond2011</name>
    <dbReference type="NCBI Taxonomy" id="2712845"/>
    <lineage>
        <taxon>Bacteria</taxon>
        <taxon>Bacillati</taxon>
        <taxon>Cyanobacteriota</taxon>
        <taxon>Cyanophyceae</taxon>
        <taxon>Nostocales</taxon>
        <taxon>Hapalosiphonaceae</taxon>
        <taxon>Aetokthonos</taxon>
    </lineage>
</organism>
<reference evidence="2" key="1">
    <citation type="journal article" date="2021" name="Science">
        <title>Hunting the eagle killer: A cyanobacterial neurotoxin causes vacuolar myelinopathy.</title>
        <authorList>
            <person name="Breinlinger S."/>
            <person name="Phillips T.J."/>
            <person name="Haram B.N."/>
            <person name="Mares J."/>
            <person name="Martinez Yerena J.A."/>
            <person name="Hrouzek P."/>
            <person name="Sobotka R."/>
            <person name="Henderson W.M."/>
            <person name="Schmieder P."/>
            <person name="Williams S.M."/>
            <person name="Lauderdale J.D."/>
            <person name="Wilde H.D."/>
            <person name="Gerrin W."/>
            <person name="Kust A."/>
            <person name="Washington J.W."/>
            <person name="Wagner C."/>
            <person name="Geier B."/>
            <person name="Liebeke M."/>
            <person name="Enke H."/>
            <person name="Niedermeyer T.H.J."/>
            <person name="Wilde S.B."/>
        </authorList>
    </citation>
    <scope>NUCLEOTIDE SEQUENCE [LARGE SCALE GENOMIC DNA]</scope>
    <source>
        <strain evidence="2">Thurmond2011</strain>
    </source>
</reference>